<dbReference type="KEGG" id="vg:20098508"/>
<protein>
    <submittedName>
        <fullName evidence="3">Membrane protein EE28</fullName>
    </submittedName>
</protein>
<dbReference type="RefSeq" id="YP_009052049.1">
    <property type="nucleotide sequence ID" value="NC_024696.1"/>
</dbReference>
<keyword evidence="4" id="KW-1185">Reference proteome</keyword>
<sequence length="258" mass="29370">MEGSGRTGGAQPSRANSHAKGHKNSTSEISDYDNYTACWLICSLMILIVLGLIARVIWLLTQRRSTPVLQLQLPFLIGLLGMFLCTVINTKDFVPCMYVFVLFYTICTTCVLLHVLYLCSPQSENPFFAGVVGFLGHALVILEYGVLDERFSPYITLAERNMDFILFCSYGILLSFITLGACFCSTKQQLLKGQKQFILYSTILSLTLWCRFIYYTLWKAEMTWFDIVIEGSTYHGVIYLIWYAMPMYLMFNHGSSTL</sequence>
<keyword evidence="2" id="KW-0472">Membrane</keyword>
<dbReference type="OrthoDB" id="18939at10239"/>
<proteinExistence type="predicted"/>
<feature type="region of interest" description="Disordered" evidence="1">
    <location>
        <begin position="1"/>
        <end position="27"/>
    </location>
</feature>
<feature type="transmembrane region" description="Helical" evidence="2">
    <location>
        <begin position="126"/>
        <end position="144"/>
    </location>
</feature>
<feature type="transmembrane region" description="Helical" evidence="2">
    <location>
        <begin position="234"/>
        <end position="251"/>
    </location>
</feature>
<evidence type="ECO:0000256" key="2">
    <source>
        <dbReference type="SAM" id="Phobius"/>
    </source>
</evidence>
<organism evidence="3 4">
    <name type="scientific">Elephant endotheliotropic herpesvirus 5</name>
    <dbReference type="NCBI Taxonomy" id="768738"/>
    <lineage>
        <taxon>Viruses</taxon>
        <taxon>Duplodnaviria</taxon>
        <taxon>Heunggongvirae</taxon>
        <taxon>Peploviricota</taxon>
        <taxon>Herviviricetes</taxon>
        <taxon>Herpesvirales</taxon>
        <taxon>Orthoherpesviridae</taxon>
        <taxon>Betaherpesvirinae</taxon>
        <taxon>Proboscivirus</taxon>
    </lineage>
</organism>
<dbReference type="EMBL" id="KF921519">
    <property type="protein sequence ID" value="AHC02793.1"/>
    <property type="molecule type" value="Genomic_DNA"/>
</dbReference>
<feature type="transmembrane region" description="Helical" evidence="2">
    <location>
        <begin position="197"/>
        <end position="214"/>
    </location>
</feature>
<keyword evidence="2" id="KW-0812">Transmembrane</keyword>
<accession>A0A075CZJ7</accession>
<name>A0A075CZJ7_9BETA</name>
<evidence type="ECO:0000313" key="3">
    <source>
        <dbReference type="EMBL" id="AHC02793.1"/>
    </source>
</evidence>
<feature type="transmembrane region" description="Helical" evidence="2">
    <location>
        <begin position="37"/>
        <end position="61"/>
    </location>
</feature>
<reference evidence="3 4" key="1">
    <citation type="submission" date="2013-11" db="EMBL/GenBank/DDBJ databases">
        <title>Genome sequence of elephant endotheliotropic herpesvirus 5.</title>
        <authorList>
            <person name="Wilkie G.S."/>
            <person name="Davison A.J."/>
            <person name="Denk D."/>
            <person name="Kerr K."/>
            <person name="Redrobe S."/>
            <person name="Steinbach F."/>
            <person name="Dastjerdi A."/>
        </authorList>
    </citation>
    <scope>NUCLEOTIDE SEQUENCE [LARGE SCALE GENOMIC DNA]</scope>
    <source>
        <strain evidence="3 4">Vijay</strain>
    </source>
</reference>
<evidence type="ECO:0000256" key="1">
    <source>
        <dbReference type="SAM" id="MobiDB-lite"/>
    </source>
</evidence>
<gene>
    <name evidence="3" type="primary">EE28</name>
</gene>
<dbReference type="Proteomes" id="UP000152474">
    <property type="component" value="Segment"/>
</dbReference>
<feature type="transmembrane region" description="Helical" evidence="2">
    <location>
        <begin position="73"/>
        <end position="91"/>
    </location>
</feature>
<feature type="transmembrane region" description="Helical" evidence="2">
    <location>
        <begin position="164"/>
        <end position="185"/>
    </location>
</feature>
<feature type="transmembrane region" description="Helical" evidence="2">
    <location>
        <begin position="97"/>
        <end position="119"/>
    </location>
</feature>
<evidence type="ECO:0000313" key="4">
    <source>
        <dbReference type="Proteomes" id="UP000152474"/>
    </source>
</evidence>
<keyword evidence="2" id="KW-1133">Transmembrane helix</keyword>
<dbReference type="GeneID" id="20098508"/>